<reference evidence="1 2" key="1">
    <citation type="journal article" date="2015" name="Genome Biol. Evol.">
        <title>The genome of winter moth (Operophtera brumata) provides a genomic perspective on sexual dimorphism and phenology.</title>
        <authorList>
            <person name="Derks M.F."/>
            <person name="Smit S."/>
            <person name="Salis L."/>
            <person name="Schijlen E."/>
            <person name="Bossers A."/>
            <person name="Mateman C."/>
            <person name="Pijl A.S."/>
            <person name="de Ridder D."/>
            <person name="Groenen M.A."/>
            <person name="Visser M.E."/>
            <person name="Megens H.J."/>
        </authorList>
    </citation>
    <scope>NUCLEOTIDE SEQUENCE [LARGE SCALE GENOMIC DNA]</scope>
    <source>
        <strain evidence="1">WM2013NL</strain>
        <tissue evidence="1">Head and thorax</tissue>
    </source>
</reference>
<dbReference type="EMBL" id="JTDY01007683">
    <property type="protein sequence ID" value="KOB65022.1"/>
    <property type="molecule type" value="Genomic_DNA"/>
</dbReference>
<sequence>MVTWKLLGEKLPTSEEEWQREFQTYQQFPEIKLIKDPERLRLNRLALSQIKSKLSSGSHVLFKEIPDYHSRVFGSTLSQSQIIGYCLGLNQATYG</sequence>
<dbReference type="AlphaFoldDB" id="A0A0L7KNZ9"/>
<keyword evidence="2" id="KW-1185">Reference proteome</keyword>
<comment type="caution">
    <text evidence="1">The sequence shown here is derived from an EMBL/GenBank/DDBJ whole genome shotgun (WGS) entry which is preliminary data.</text>
</comment>
<dbReference type="STRING" id="104452.A0A0L7KNZ9"/>
<proteinExistence type="predicted"/>
<evidence type="ECO:0000313" key="2">
    <source>
        <dbReference type="Proteomes" id="UP000037510"/>
    </source>
</evidence>
<protein>
    <submittedName>
        <fullName evidence="1">Uncharacterized protein</fullName>
    </submittedName>
</protein>
<evidence type="ECO:0000313" key="1">
    <source>
        <dbReference type="EMBL" id="KOB65022.1"/>
    </source>
</evidence>
<organism evidence="1 2">
    <name type="scientific">Operophtera brumata</name>
    <name type="common">Winter moth</name>
    <name type="synonym">Phalaena brumata</name>
    <dbReference type="NCBI Taxonomy" id="104452"/>
    <lineage>
        <taxon>Eukaryota</taxon>
        <taxon>Metazoa</taxon>
        <taxon>Ecdysozoa</taxon>
        <taxon>Arthropoda</taxon>
        <taxon>Hexapoda</taxon>
        <taxon>Insecta</taxon>
        <taxon>Pterygota</taxon>
        <taxon>Neoptera</taxon>
        <taxon>Endopterygota</taxon>
        <taxon>Lepidoptera</taxon>
        <taxon>Glossata</taxon>
        <taxon>Ditrysia</taxon>
        <taxon>Geometroidea</taxon>
        <taxon>Geometridae</taxon>
        <taxon>Larentiinae</taxon>
        <taxon>Operophtera</taxon>
    </lineage>
</organism>
<gene>
    <name evidence="1" type="ORF">OBRU01_18659</name>
</gene>
<name>A0A0L7KNZ9_OPEBR</name>
<dbReference type="Proteomes" id="UP000037510">
    <property type="component" value="Unassembled WGS sequence"/>
</dbReference>
<accession>A0A0L7KNZ9</accession>